<sequence>MLFVKAVQTRFIPIPFSWLGGVVICNLKMFPLHFKLNILIRDCGLPNPMGNLNGLCGRIKSG</sequence>
<dbReference type="EMBL" id="GBXM01018373">
    <property type="protein sequence ID" value="JAH90204.1"/>
    <property type="molecule type" value="Transcribed_RNA"/>
</dbReference>
<evidence type="ECO:0000313" key="1">
    <source>
        <dbReference type="EMBL" id="JAH90204.1"/>
    </source>
</evidence>
<organism evidence="1">
    <name type="scientific">Anguilla anguilla</name>
    <name type="common">European freshwater eel</name>
    <name type="synonym">Muraena anguilla</name>
    <dbReference type="NCBI Taxonomy" id="7936"/>
    <lineage>
        <taxon>Eukaryota</taxon>
        <taxon>Metazoa</taxon>
        <taxon>Chordata</taxon>
        <taxon>Craniata</taxon>
        <taxon>Vertebrata</taxon>
        <taxon>Euteleostomi</taxon>
        <taxon>Actinopterygii</taxon>
        <taxon>Neopterygii</taxon>
        <taxon>Teleostei</taxon>
        <taxon>Anguilliformes</taxon>
        <taxon>Anguillidae</taxon>
        <taxon>Anguilla</taxon>
    </lineage>
</organism>
<protein>
    <submittedName>
        <fullName evidence="1">Uncharacterized protein</fullName>
    </submittedName>
</protein>
<reference evidence="1" key="1">
    <citation type="submission" date="2014-11" db="EMBL/GenBank/DDBJ databases">
        <authorList>
            <person name="Amaro Gonzalez C."/>
        </authorList>
    </citation>
    <scope>NUCLEOTIDE SEQUENCE</scope>
</reference>
<accession>A0A0E9WIG9</accession>
<name>A0A0E9WIG9_ANGAN</name>
<reference evidence="1" key="2">
    <citation type="journal article" date="2015" name="Fish Shellfish Immunol.">
        <title>Early steps in the European eel (Anguilla anguilla)-Vibrio vulnificus interaction in the gills: Role of the RtxA13 toxin.</title>
        <authorList>
            <person name="Callol A."/>
            <person name="Pajuelo D."/>
            <person name="Ebbesson L."/>
            <person name="Teles M."/>
            <person name="MacKenzie S."/>
            <person name="Amaro C."/>
        </authorList>
    </citation>
    <scope>NUCLEOTIDE SEQUENCE</scope>
</reference>
<proteinExistence type="predicted"/>
<dbReference type="AlphaFoldDB" id="A0A0E9WIG9"/>